<evidence type="ECO:0000313" key="1">
    <source>
        <dbReference type="EMBL" id="EKN39276.1"/>
    </source>
</evidence>
<comment type="caution">
    <text evidence="1">The sequence shown here is derived from an EMBL/GenBank/DDBJ whole genome shotgun (WGS) entry which is preliminary data.</text>
</comment>
<protein>
    <submittedName>
        <fullName evidence="1">Phage tail tape measure protein, family</fullName>
    </submittedName>
</protein>
<sequence>MNKAQVELKKINEELDKQNNKWLKASDKLKDHSEKLTKVGGKLTDVGKTLTTHVSLPLAAVGVASAKVGMDFEAEMSKVQAISGATGGDFQKLKLRLRKWVLKLNLVLQNPQKGLSIWRWQDGKHRICLMVYHQSLI</sequence>
<dbReference type="PATRIC" id="fig|1232189.3.peg.3585"/>
<proteinExistence type="predicted"/>
<dbReference type="Proteomes" id="UP000011944">
    <property type="component" value="Unassembled WGS sequence"/>
</dbReference>
<gene>
    <name evidence="1" type="ORF">CFSAN001627_22924</name>
</gene>
<accession>M1ZSH9</accession>
<reference evidence="1 2" key="1">
    <citation type="submission" date="2012-10" db="EMBL/GenBank/DDBJ databases">
        <authorList>
            <person name="Strain E.A."/>
            <person name="Brown E."/>
            <person name="Allard M.W."/>
            <person name="Gonzalez-Escalona N."/>
            <person name="Timme R."/>
        </authorList>
    </citation>
    <scope>NUCLEOTIDE SEQUENCE [LARGE SCALE GENOMIC DNA]</scope>
    <source>
        <strain evidence="1 2">CFSAN001627</strain>
    </source>
</reference>
<evidence type="ECO:0000313" key="2">
    <source>
        <dbReference type="Proteomes" id="UP000011944"/>
    </source>
</evidence>
<organism evidence="1 2">
    <name type="scientific">Clostridium botulinum CFSAN001627</name>
    <dbReference type="NCBI Taxonomy" id="1232189"/>
    <lineage>
        <taxon>Bacteria</taxon>
        <taxon>Bacillati</taxon>
        <taxon>Bacillota</taxon>
        <taxon>Clostridia</taxon>
        <taxon>Eubacteriales</taxon>
        <taxon>Clostridiaceae</taxon>
        <taxon>Clostridium</taxon>
    </lineage>
</organism>
<dbReference type="PANTHER" id="PTHR37813">
    <property type="entry name" value="FELS-2 PROPHAGE PROTEIN"/>
    <property type="match status" value="1"/>
</dbReference>
<dbReference type="PANTHER" id="PTHR37813:SF1">
    <property type="entry name" value="FELS-2 PROPHAGE PROTEIN"/>
    <property type="match status" value="1"/>
</dbReference>
<dbReference type="EMBL" id="AMXI01001436">
    <property type="protein sequence ID" value="EKN39276.1"/>
    <property type="molecule type" value="Genomic_DNA"/>
</dbReference>
<name>M1ZSH9_CLOBO</name>
<dbReference type="AlphaFoldDB" id="M1ZSH9"/>
<reference evidence="1 2" key="2">
    <citation type="submission" date="2013-03" db="EMBL/GenBank/DDBJ databases">
        <title>Diversity in Clostridium botulinum.</title>
        <authorList>
            <person name="Timme R.E."/>
            <person name="Allard M."/>
            <person name="Luo Y."/>
            <person name="Strain E."/>
            <person name="Gonzalez-Escalona N."/>
            <person name="Brown E."/>
        </authorList>
    </citation>
    <scope>NUCLEOTIDE SEQUENCE [LARGE SCALE GENOMIC DNA]</scope>
    <source>
        <strain evidence="1 2">CFSAN001627</strain>
    </source>
</reference>